<reference evidence="1 2" key="1">
    <citation type="submission" date="2016-11" db="EMBL/GenBank/DDBJ databases">
        <authorList>
            <person name="Jaros S."/>
            <person name="Januszkiewicz K."/>
            <person name="Wedrychowicz H."/>
        </authorList>
    </citation>
    <scope>NUCLEOTIDE SEQUENCE [LARGE SCALE GENOMIC DNA]</scope>
    <source>
        <strain evidence="1 2">DSM 45627</strain>
    </source>
</reference>
<keyword evidence="2" id="KW-1185">Reference proteome</keyword>
<dbReference type="EMBL" id="FQVU01000001">
    <property type="protein sequence ID" value="SHF55023.1"/>
    <property type="molecule type" value="Genomic_DNA"/>
</dbReference>
<evidence type="ECO:0000313" key="1">
    <source>
        <dbReference type="EMBL" id="SHF55023.1"/>
    </source>
</evidence>
<dbReference type="OrthoDB" id="3543471at2"/>
<dbReference type="Proteomes" id="UP000186132">
    <property type="component" value="Unassembled WGS sequence"/>
</dbReference>
<dbReference type="RefSeq" id="WP_073384972.1">
    <property type="nucleotide sequence ID" value="NZ_FQVU01000001.1"/>
</dbReference>
<dbReference type="AlphaFoldDB" id="A0A1M5CJY0"/>
<name>A0A1M5CJY0_9ACTN</name>
<proteinExistence type="predicted"/>
<sequence>MPGHDPAPLDVLRECQDREFSSDGIPMLLALVDERGAVPGAGPVPAPGTAATGAALARTFDAYRRALTPSAREGDMGCVISVLQAVAYDDFGREARS</sequence>
<accession>A0A1M5CJY0</accession>
<gene>
    <name evidence="1" type="ORF">SAMN05443575_0269</name>
</gene>
<dbReference type="STRING" id="1206085.SAMN05443575_0269"/>
<protein>
    <submittedName>
        <fullName evidence="1">Uncharacterized protein</fullName>
    </submittedName>
</protein>
<evidence type="ECO:0000313" key="2">
    <source>
        <dbReference type="Proteomes" id="UP000186132"/>
    </source>
</evidence>
<organism evidence="1 2">
    <name type="scientific">Jatrophihabitans endophyticus</name>
    <dbReference type="NCBI Taxonomy" id="1206085"/>
    <lineage>
        <taxon>Bacteria</taxon>
        <taxon>Bacillati</taxon>
        <taxon>Actinomycetota</taxon>
        <taxon>Actinomycetes</taxon>
        <taxon>Jatrophihabitantales</taxon>
        <taxon>Jatrophihabitantaceae</taxon>
        <taxon>Jatrophihabitans</taxon>
    </lineage>
</organism>